<accession>A0A9R1XM36</accession>
<name>A0A9R1XM36_LACSA</name>
<sequence>MFLKNRLSTVIRMMLLDSIFSDEFVLFQIEPWLKSNPFSLSDSGFLGAISRSINLGDHLHLHIHPISFVSSLKTKFTMFSSLTVGQTALALRLLLATFSSKISSNINRPFGDEFHAARKASKEIRAQVEIKKYGKEVPLGIMLKILKAKGAKERKDVVQNESTPAAHQL</sequence>
<reference evidence="1 2" key="1">
    <citation type="journal article" date="2017" name="Nat. Commun.">
        <title>Genome assembly with in vitro proximity ligation data and whole-genome triplication in lettuce.</title>
        <authorList>
            <person name="Reyes-Chin-Wo S."/>
            <person name="Wang Z."/>
            <person name="Yang X."/>
            <person name="Kozik A."/>
            <person name="Arikit S."/>
            <person name="Song C."/>
            <person name="Xia L."/>
            <person name="Froenicke L."/>
            <person name="Lavelle D.O."/>
            <person name="Truco M.J."/>
            <person name="Xia R."/>
            <person name="Zhu S."/>
            <person name="Xu C."/>
            <person name="Xu H."/>
            <person name="Xu X."/>
            <person name="Cox K."/>
            <person name="Korf I."/>
            <person name="Meyers B.C."/>
            <person name="Michelmore R.W."/>
        </authorList>
    </citation>
    <scope>NUCLEOTIDE SEQUENCE [LARGE SCALE GENOMIC DNA]</scope>
    <source>
        <strain evidence="2">cv. Salinas</strain>
        <tissue evidence="1">Seedlings</tissue>
    </source>
</reference>
<dbReference type="EMBL" id="NBSK02000002">
    <property type="protein sequence ID" value="KAJ0219895.1"/>
    <property type="molecule type" value="Genomic_DNA"/>
</dbReference>
<evidence type="ECO:0000313" key="1">
    <source>
        <dbReference type="EMBL" id="KAJ0219895.1"/>
    </source>
</evidence>
<evidence type="ECO:0000313" key="2">
    <source>
        <dbReference type="Proteomes" id="UP000235145"/>
    </source>
</evidence>
<organism evidence="1 2">
    <name type="scientific">Lactuca sativa</name>
    <name type="common">Garden lettuce</name>
    <dbReference type="NCBI Taxonomy" id="4236"/>
    <lineage>
        <taxon>Eukaryota</taxon>
        <taxon>Viridiplantae</taxon>
        <taxon>Streptophyta</taxon>
        <taxon>Embryophyta</taxon>
        <taxon>Tracheophyta</taxon>
        <taxon>Spermatophyta</taxon>
        <taxon>Magnoliopsida</taxon>
        <taxon>eudicotyledons</taxon>
        <taxon>Gunneridae</taxon>
        <taxon>Pentapetalae</taxon>
        <taxon>asterids</taxon>
        <taxon>campanulids</taxon>
        <taxon>Asterales</taxon>
        <taxon>Asteraceae</taxon>
        <taxon>Cichorioideae</taxon>
        <taxon>Cichorieae</taxon>
        <taxon>Lactucinae</taxon>
        <taxon>Lactuca</taxon>
    </lineage>
</organism>
<keyword evidence="2" id="KW-1185">Reference proteome</keyword>
<comment type="caution">
    <text evidence="1">The sequence shown here is derived from an EMBL/GenBank/DDBJ whole genome shotgun (WGS) entry which is preliminary data.</text>
</comment>
<proteinExistence type="predicted"/>
<dbReference type="Proteomes" id="UP000235145">
    <property type="component" value="Unassembled WGS sequence"/>
</dbReference>
<dbReference type="AlphaFoldDB" id="A0A9R1XM36"/>
<gene>
    <name evidence="1" type="ORF">LSAT_V11C200066930</name>
</gene>
<protein>
    <submittedName>
        <fullName evidence="1">Uncharacterized protein</fullName>
    </submittedName>
</protein>